<dbReference type="GO" id="GO:0032543">
    <property type="term" value="P:mitochondrial translation"/>
    <property type="evidence" value="ECO:0007669"/>
    <property type="project" value="TreeGrafter"/>
</dbReference>
<feature type="domain" description="G" evidence="4">
    <location>
        <begin position="180"/>
        <end position="262"/>
    </location>
</feature>
<dbReference type="Gene3D" id="1.10.1580.10">
    <property type="match status" value="1"/>
</dbReference>
<organism evidence="5 6">
    <name type="scientific">Gnomoniopsis smithogilvyi</name>
    <dbReference type="NCBI Taxonomy" id="1191159"/>
    <lineage>
        <taxon>Eukaryota</taxon>
        <taxon>Fungi</taxon>
        <taxon>Dikarya</taxon>
        <taxon>Ascomycota</taxon>
        <taxon>Pezizomycotina</taxon>
        <taxon>Sordariomycetes</taxon>
        <taxon>Sordariomycetidae</taxon>
        <taxon>Diaporthales</taxon>
        <taxon>Gnomoniaceae</taxon>
        <taxon>Gnomoniopsis</taxon>
    </lineage>
</organism>
<dbReference type="InterPro" id="IPR027417">
    <property type="entry name" value="P-loop_NTPase"/>
</dbReference>
<dbReference type="AlphaFoldDB" id="A0A9W9CSN2"/>
<protein>
    <submittedName>
        <fullName evidence="5">Mitochondrial GTPase 1</fullName>
    </submittedName>
</protein>
<gene>
    <name evidence="5" type="primary">mtg1</name>
    <name evidence="5" type="ORF">N0V93_009261</name>
</gene>
<dbReference type="GO" id="GO:0005525">
    <property type="term" value="F:GTP binding"/>
    <property type="evidence" value="ECO:0007669"/>
    <property type="project" value="UniProtKB-KW"/>
</dbReference>
<proteinExistence type="predicted"/>
<sequence>MAVPTAEAAVNAAKTAFLSATITASPFVPRQVYEGSPQIVRSYFLGHHNAALSRMRRVLSNVGLVIECRDMRVPLTSINPLLESSLMYDTDFRQRSNQGSQPTGGGGTGGRSRIVVYTHRDLIDKGRTNLRRKLEKFHQQDSNSSVLFHGTGTEGRDTKDLLKQVKRISDDYHSLSGMRALVVGMPNAGKSTLLNRLRTQGKPGSSKVAKTGAEPGVTRKLGTPVRILPSDDNSEGVFVLDTPGVFIPYVSDAESMLKLALVGCVKDGLINWVTVADYLLYQLNLHDPTGEVYREFCETPTNEVHEFLMGVARRTGKLLKGSGESLDGAADWVVRRWRNGSLGRFALDEVDDESLKDARRKALEPPLSINQARKREKETRREKSAAKHAQRA</sequence>
<keyword evidence="1" id="KW-0547">Nucleotide-binding</keyword>
<evidence type="ECO:0000256" key="3">
    <source>
        <dbReference type="SAM" id="MobiDB-lite"/>
    </source>
</evidence>
<evidence type="ECO:0000313" key="5">
    <source>
        <dbReference type="EMBL" id="KAJ4386366.1"/>
    </source>
</evidence>
<reference evidence="5" key="1">
    <citation type="submission" date="2022-10" db="EMBL/GenBank/DDBJ databases">
        <title>Tapping the CABI collections for fungal endophytes: first genome assemblies for Collariella, Neodidymelliopsis, Ascochyta clinopodiicola, Didymella pomorum, Didymosphaeria variabile, Neocosmospora piperis and Neocucurbitaria cava.</title>
        <authorList>
            <person name="Hill R."/>
        </authorList>
    </citation>
    <scope>NUCLEOTIDE SEQUENCE</scope>
    <source>
        <strain evidence="5">IMI 355082</strain>
    </source>
</reference>
<dbReference type="PANTHER" id="PTHR45782:SF4">
    <property type="entry name" value="MITOCHONDRIAL RIBOSOME-ASSOCIATED GTPASE 1"/>
    <property type="match status" value="1"/>
</dbReference>
<evidence type="ECO:0000313" key="6">
    <source>
        <dbReference type="Proteomes" id="UP001140453"/>
    </source>
</evidence>
<evidence type="ECO:0000256" key="1">
    <source>
        <dbReference type="ARBA" id="ARBA00022741"/>
    </source>
</evidence>
<dbReference type="Gene3D" id="3.40.50.300">
    <property type="entry name" value="P-loop containing nucleotide triphosphate hydrolases"/>
    <property type="match status" value="1"/>
</dbReference>
<dbReference type="PANTHER" id="PTHR45782">
    <property type="entry name" value="MITOCHONDRIAL RIBOSOME-ASSOCIATED GTPASE 1"/>
    <property type="match status" value="1"/>
</dbReference>
<evidence type="ECO:0000259" key="4">
    <source>
        <dbReference type="Pfam" id="PF01926"/>
    </source>
</evidence>
<dbReference type="EMBL" id="JAPEVB010000006">
    <property type="protein sequence ID" value="KAJ4386366.1"/>
    <property type="molecule type" value="Genomic_DNA"/>
</dbReference>
<keyword evidence="6" id="KW-1185">Reference proteome</keyword>
<dbReference type="GO" id="GO:0005739">
    <property type="term" value="C:mitochondrion"/>
    <property type="evidence" value="ECO:0007669"/>
    <property type="project" value="TreeGrafter"/>
</dbReference>
<dbReference type="Pfam" id="PF01926">
    <property type="entry name" value="MMR_HSR1"/>
    <property type="match status" value="1"/>
</dbReference>
<feature type="compositionally biased region" description="Basic and acidic residues" evidence="3">
    <location>
        <begin position="373"/>
        <end position="385"/>
    </location>
</feature>
<dbReference type="InterPro" id="IPR023179">
    <property type="entry name" value="GTP-bd_ortho_bundle_sf"/>
</dbReference>
<keyword evidence="2" id="KW-0342">GTP-binding</keyword>
<dbReference type="SUPFAM" id="SSF52540">
    <property type="entry name" value="P-loop containing nucleoside triphosphate hydrolases"/>
    <property type="match status" value="1"/>
</dbReference>
<accession>A0A9W9CSN2</accession>
<comment type="caution">
    <text evidence="5">The sequence shown here is derived from an EMBL/GenBank/DDBJ whole genome shotgun (WGS) entry which is preliminary data.</text>
</comment>
<feature type="region of interest" description="Disordered" evidence="3">
    <location>
        <begin position="358"/>
        <end position="392"/>
    </location>
</feature>
<name>A0A9W9CSN2_9PEZI</name>
<dbReference type="GO" id="GO:0003924">
    <property type="term" value="F:GTPase activity"/>
    <property type="evidence" value="ECO:0007669"/>
    <property type="project" value="TreeGrafter"/>
</dbReference>
<dbReference type="OrthoDB" id="269151at2759"/>
<dbReference type="InterPro" id="IPR006073">
    <property type="entry name" value="GTP-bd"/>
</dbReference>
<dbReference type="Proteomes" id="UP001140453">
    <property type="component" value="Unassembled WGS sequence"/>
</dbReference>
<feature type="region of interest" description="Disordered" evidence="3">
    <location>
        <begin position="199"/>
        <end position="226"/>
    </location>
</feature>
<evidence type="ECO:0000256" key="2">
    <source>
        <dbReference type="ARBA" id="ARBA00023134"/>
    </source>
</evidence>